<feature type="region of interest" description="Disordered" evidence="1">
    <location>
        <begin position="197"/>
        <end position="223"/>
    </location>
</feature>
<proteinExistence type="predicted"/>
<gene>
    <name evidence="2" type="ORF">EK21DRAFT_79489</name>
</gene>
<sequence length="735" mass="79554">MTVPHILRLPVELHLSVIDKLELHNAVSLASTNQYFRSVVKPPRHGDYLAAETEDWAKDRQLYACSGCATFCRFEHFADSMKKGKCSRGGTQAKERLCLKCGISRGVYTPSAPVMIYGRFNVLCRLCGSFSAQGLHQASCRGCSPLDRSRSMSPPVPTPYNARSAMSLIHVLLPYSIQSHSTVLAVFLPSSEHTPLHMTSPLDAPGRCSPDPMNSGTQRPKPLRQRLSSGFSAMVPKLRKAPLDPEPSERSNTAPDPPRRPTFDSIRQRLNPSRVQLAIPQINIPKLSDGEDCPYDETRYFSFPSIETPRCNICGLRPRSRPATSKPCAQCRSKSPLSHIASAFRRAQAQSRGRPPVEPSDAQVIESTSSSDEAIRLVSSAAVAKRIGNPARRALLPPGKVPCFNNMLRVPSFQRLNSFGPKTDNARPISPKLHHIHGLPHAKDYPYVHKHEVEAHMAALHAGSPSTLLRHIEEVTTSAANVRPIYPDYSRTVYYGWTNAPIQPRHSVSPRVYRRRTPQPSGQQGGRSGVYDSDSEGTFSTLTTQSPSTVGGKRLELKGGSDWPRLRGGSGSFNASLPLSDSSKTTPTAPTPCLRGGASPTTLLDSHRLPPTLYWLAGGRGRPITVIKGTLGSVKSRKSTMRSGRRASSVLANSVSSVRANASTSTVSRNSAKTSRCVGSTGAAKGEAAASATEHEPDQAQGEIEINETDGNGSGEHANEHTREAGGEETGGGRS</sequence>
<feature type="compositionally biased region" description="Low complexity" evidence="1">
    <location>
        <begin position="680"/>
        <end position="692"/>
    </location>
</feature>
<dbReference type="AlphaFoldDB" id="A0A9P4LGC6"/>
<feature type="compositionally biased region" description="Polar residues" evidence="1">
    <location>
        <begin position="669"/>
        <end position="678"/>
    </location>
</feature>
<dbReference type="OrthoDB" id="5281164at2759"/>
<evidence type="ECO:0008006" key="4">
    <source>
        <dbReference type="Google" id="ProtNLM"/>
    </source>
</evidence>
<feature type="compositionally biased region" description="Basic and acidic residues" evidence="1">
    <location>
        <begin position="717"/>
        <end position="726"/>
    </location>
</feature>
<name>A0A9P4LGC6_9PLEO</name>
<organism evidence="2 3">
    <name type="scientific">Setomelanomma holmii</name>
    <dbReference type="NCBI Taxonomy" id="210430"/>
    <lineage>
        <taxon>Eukaryota</taxon>
        <taxon>Fungi</taxon>
        <taxon>Dikarya</taxon>
        <taxon>Ascomycota</taxon>
        <taxon>Pezizomycotina</taxon>
        <taxon>Dothideomycetes</taxon>
        <taxon>Pleosporomycetidae</taxon>
        <taxon>Pleosporales</taxon>
        <taxon>Pleosporineae</taxon>
        <taxon>Phaeosphaeriaceae</taxon>
        <taxon>Setomelanomma</taxon>
    </lineage>
</organism>
<evidence type="ECO:0000256" key="1">
    <source>
        <dbReference type="SAM" id="MobiDB-lite"/>
    </source>
</evidence>
<feature type="region of interest" description="Disordered" evidence="1">
    <location>
        <begin position="634"/>
        <end position="735"/>
    </location>
</feature>
<comment type="caution">
    <text evidence="2">The sequence shown here is derived from an EMBL/GenBank/DDBJ whole genome shotgun (WGS) entry which is preliminary data.</text>
</comment>
<feature type="region of interest" description="Disordered" evidence="1">
    <location>
        <begin position="347"/>
        <end position="368"/>
    </location>
</feature>
<feature type="region of interest" description="Disordered" evidence="1">
    <location>
        <begin position="239"/>
        <end position="271"/>
    </location>
</feature>
<evidence type="ECO:0000313" key="2">
    <source>
        <dbReference type="EMBL" id="KAF2024075.1"/>
    </source>
</evidence>
<feature type="compositionally biased region" description="Polar residues" evidence="1">
    <location>
        <begin position="572"/>
        <end position="588"/>
    </location>
</feature>
<dbReference type="EMBL" id="ML978310">
    <property type="protein sequence ID" value="KAF2024075.1"/>
    <property type="molecule type" value="Genomic_DNA"/>
</dbReference>
<accession>A0A9P4LGC6</accession>
<reference evidence="2" key="1">
    <citation type="journal article" date="2020" name="Stud. Mycol.">
        <title>101 Dothideomycetes genomes: a test case for predicting lifestyles and emergence of pathogens.</title>
        <authorList>
            <person name="Haridas S."/>
            <person name="Albert R."/>
            <person name="Binder M."/>
            <person name="Bloem J."/>
            <person name="Labutti K."/>
            <person name="Salamov A."/>
            <person name="Andreopoulos B."/>
            <person name="Baker S."/>
            <person name="Barry K."/>
            <person name="Bills G."/>
            <person name="Bluhm B."/>
            <person name="Cannon C."/>
            <person name="Castanera R."/>
            <person name="Culley D."/>
            <person name="Daum C."/>
            <person name="Ezra D."/>
            <person name="Gonzalez J."/>
            <person name="Henrissat B."/>
            <person name="Kuo A."/>
            <person name="Liang C."/>
            <person name="Lipzen A."/>
            <person name="Lutzoni F."/>
            <person name="Magnuson J."/>
            <person name="Mondo S."/>
            <person name="Nolan M."/>
            <person name="Ohm R."/>
            <person name="Pangilinan J."/>
            <person name="Park H.-J."/>
            <person name="Ramirez L."/>
            <person name="Alfaro M."/>
            <person name="Sun H."/>
            <person name="Tritt A."/>
            <person name="Yoshinaga Y."/>
            <person name="Zwiers L.-H."/>
            <person name="Turgeon B."/>
            <person name="Goodwin S."/>
            <person name="Spatafora J."/>
            <person name="Crous P."/>
            <person name="Grigoriev I."/>
        </authorList>
    </citation>
    <scope>NUCLEOTIDE SEQUENCE</scope>
    <source>
        <strain evidence="2">CBS 110217</strain>
    </source>
</reference>
<dbReference type="Proteomes" id="UP000799777">
    <property type="component" value="Unassembled WGS sequence"/>
</dbReference>
<evidence type="ECO:0000313" key="3">
    <source>
        <dbReference type="Proteomes" id="UP000799777"/>
    </source>
</evidence>
<feature type="compositionally biased region" description="Polar residues" evidence="1">
    <location>
        <begin position="536"/>
        <end position="549"/>
    </location>
</feature>
<feature type="region of interest" description="Disordered" evidence="1">
    <location>
        <begin position="508"/>
        <end position="604"/>
    </location>
</feature>
<protein>
    <recommendedName>
        <fullName evidence="4">F-box domain-containing protein</fullName>
    </recommendedName>
</protein>
<feature type="compositionally biased region" description="Low complexity" evidence="1">
    <location>
        <begin position="646"/>
        <end position="668"/>
    </location>
</feature>
<keyword evidence="3" id="KW-1185">Reference proteome</keyword>
<feature type="compositionally biased region" description="Basic residues" evidence="1">
    <location>
        <begin position="635"/>
        <end position="645"/>
    </location>
</feature>